<name>A0AAV8W5R4_9CUCU</name>
<proteinExistence type="predicted"/>
<feature type="domain" description="MADF" evidence="2">
    <location>
        <begin position="10"/>
        <end position="107"/>
    </location>
</feature>
<protein>
    <recommendedName>
        <fullName evidence="2">MADF domain-containing protein</fullName>
    </recommendedName>
</protein>
<sequence length="260" mass="29996">MEWSREAVLSFIDAYRRQPCIWDPRHSKHKDRVAVATAWKNIQAQLNFKNCTVDELKKKRNSLMASFRMLTNKKKKKKESDQGTEEAAFEPQWFAYETMQKFLGPIYNRQGQGQGSPKSETIITFEDVEADCYEYDGVESFKLEDISSNDTFGTYVDEEEIPSDDWVSATRPPLESQKVQTTPATEEEETHSNGQVLNPKRKVADEEVDDCALYAQLLAKKLRKFSSDQREEIMFEIDGLLIRKRKSFSNAPAASKLKIQ</sequence>
<keyword evidence="4" id="KW-1185">Reference proteome</keyword>
<feature type="region of interest" description="Disordered" evidence="1">
    <location>
        <begin position="166"/>
        <end position="197"/>
    </location>
</feature>
<dbReference type="PROSITE" id="PS51029">
    <property type="entry name" value="MADF"/>
    <property type="match status" value="1"/>
</dbReference>
<accession>A0AAV8W5R4</accession>
<evidence type="ECO:0000313" key="4">
    <source>
        <dbReference type="Proteomes" id="UP001159042"/>
    </source>
</evidence>
<dbReference type="SMART" id="SM00595">
    <property type="entry name" value="MADF"/>
    <property type="match status" value="1"/>
</dbReference>
<dbReference type="AlphaFoldDB" id="A0AAV8W5R4"/>
<gene>
    <name evidence="3" type="ORF">NQ315_003089</name>
</gene>
<dbReference type="PANTHER" id="PTHR21505">
    <property type="entry name" value="MADF DOMAIN-CONTAINING PROTEIN-RELATED"/>
    <property type="match status" value="1"/>
</dbReference>
<dbReference type="EMBL" id="JANEYG010000010">
    <property type="protein sequence ID" value="KAJ8921471.1"/>
    <property type="molecule type" value="Genomic_DNA"/>
</dbReference>
<comment type="caution">
    <text evidence="3">The sequence shown here is derived from an EMBL/GenBank/DDBJ whole genome shotgun (WGS) entry which is preliminary data.</text>
</comment>
<evidence type="ECO:0000313" key="3">
    <source>
        <dbReference type="EMBL" id="KAJ8921471.1"/>
    </source>
</evidence>
<dbReference type="Proteomes" id="UP001159042">
    <property type="component" value="Unassembled WGS sequence"/>
</dbReference>
<reference evidence="3 4" key="1">
    <citation type="journal article" date="2023" name="Insect Mol. Biol.">
        <title>Genome sequencing provides insights into the evolution of gene families encoding plant cell wall-degrading enzymes in longhorned beetles.</title>
        <authorList>
            <person name="Shin N.R."/>
            <person name="Okamura Y."/>
            <person name="Kirsch R."/>
            <person name="Pauchet Y."/>
        </authorList>
    </citation>
    <scope>NUCLEOTIDE SEQUENCE [LARGE SCALE GENOMIC DNA]</scope>
    <source>
        <strain evidence="3">EAD_L_NR</strain>
    </source>
</reference>
<dbReference type="PANTHER" id="PTHR21505:SF12">
    <property type="entry name" value="MADF DOMAIN-CONTAINING PROTEIN-RELATED"/>
    <property type="match status" value="1"/>
</dbReference>
<evidence type="ECO:0000256" key="1">
    <source>
        <dbReference type="SAM" id="MobiDB-lite"/>
    </source>
</evidence>
<organism evidence="3 4">
    <name type="scientific">Exocentrus adspersus</name>
    <dbReference type="NCBI Taxonomy" id="1586481"/>
    <lineage>
        <taxon>Eukaryota</taxon>
        <taxon>Metazoa</taxon>
        <taxon>Ecdysozoa</taxon>
        <taxon>Arthropoda</taxon>
        <taxon>Hexapoda</taxon>
        <taxon>Insecta</taxon>
        <taxon>Pterygota</taxon>
        <taxon>Neoptera</taxon>
        <taxon>Endopterygota</taxon>
        <taxon>Coleoptera</taxon>
        <taxon>Polyphaga</taxon>
        <taxon>Cucujiformia</taxon>
        <taxon>Chrysomeloidea</taxon>
        <taxon>Cerambycidae</taxon>
        <taxon>Lamiinae</taxon>
        <taxon>Acanthocinini</taxon>
        <taxon>Exocentrus</taxon>
    </lineage>
</organism>
<evidence type="ECO:0000259" key="2">
    <source>
        <dbReference type="PROSITE" id="PS51029"/>
    </source>
</evidence>
<dbReference type="Pfam" id="PF10545">
    <property type="entry name" value="MADF_DNA_bdg"/>
    <property type="match status" value="1"/>
</dbReference>
<dbReference type="InterPro" id="IPR006578">
    <property type="entry name" value="MADF-dom"/>
</dbReference>